<dbReference type="EMBL" id="CM039178">
    <property type="protein sequence ID" value="KAH9679335.1"/>
    <property type="molecule type" value="Genomic_DNA"/>
</dbReference>
<evidence type="ECO:0000313" key="2">
    <source>
        <dbReference type="Proteomes" id="UP000829398"/>
    </source>
</evidence>
<name>A0ACB8HX70_CITSI</name>
<dbReference type="Proteomes" id="UP000829398">
    <property type="component" value="Chromosome 9"/>
</dbReference>
<comment type="caution">
    <text evidence="1">The sequence shown here is derived from an EMBL/GenBank/DDBJ whole genome shotgun (WGS) entry which is preliminary data.</text>
</comment>
<evidence type="ECO:0000313" key="1">
    <source>
        <dbReference type="EMBL" id="KAH9679335.1"/>
    </source>
</evidence>
<reference evidence="2" key="1">
    <citation type="journal article" date="2023" name="Hortic. Res.">
        <title>A chromosome-level phased genome enabling allele-level studies in sweet orange: a case study on citrus Huanglongbing tolerance.</title>
        <authorList>
            <person name="Wu B."/>
            <person name="Yu Q."/>
            <person name="Deng Z."/>
            <person name="Duan Y."/>
            <person name="Luo F."/>
            <person name="Gmitter F. Jr."/>
        </authorList>
    </citation>
    <scope>NUCLEOTIDE SEQUENCE [LARGE SCALE GENOMIC DNA]</scope>
    <source>
        <strain evidence="2">cv. Valencia</strain>
    </source>
</reference>
<sequence>MVLGFVVNNTNQLAVPAKCFCSSNPLNPGCSSRSDGRLHTGRKRRYGRESITQTINPDHSLYLENPLIPATTDLNGTEVEQVSVEYVPERVDLDDGLDGEFREEFKKIFEKFSFQYPLGLSSLSKKRKKHGRRMRIAEVKRYCSRPDVVEVWDATAADPKLLVFLKAYRNTVPVPRHWCQKRKFLQGRRGIGKQPFQLPDFIAATGIEKVRQACNEKEDSKKLKQKQSERMQPRMKKMDIDYPALYDAFFKYQTKPKLTTHGDLYYEGKEFEVKQLMEMKPCTLSYELREALGIPDVASPPYLRNMQRYGAPPSYPNLKIPGFNAPIPQEADKPHVVDTEPVDKTRHWGDLEEAEDQIEEEELEDGIESVESVDTPPKTLNQVLEEKEERIAPRTLLGTTHTYVINIGTQDKTRVKRVDLLKGQQTDRVDAILQPEELEVMDNVLPAKYEEPKQEEKLHSQREDFSDMVAENEKKRKRQMHEKEGKSKKNLKF</sequence>
<protein>
    <submittedName>
        <fullName evidence="1">Splicing factor 3b subunit 2</fullName>
    </submittedName>
</protein>
<keyword evidence="2" id="KW-1185">Reference proteome</keyword>
<accession>A0ACB8HX70</accession>
<proteinExistence type="predicted"/>
<gene>
    <name evidence="1" type="ORF">KPL71_026094</name>
</gene>
<organism evidence="1 2">
    <name type="scientific">Citrus sinensis</name>
    <name type="common">Sweet orange</name>
    <name type="synonym">Citrus aurantium var. sinensis</name>
    <dbReference type="NCBI Taxonomy" id="2711"/>
    <lineage>
        <taxon>Eukaryota</taxon>
        <taxon>Viridiplantae</taxon>
        <taxon>Streptophyta</taxon>
        <taxon>Embryophyta</taxon>
        <taxon>Tracheophyta</taxon>
        <taxon>Spermatophyta</taxon>
        <taxon>Magnoliopsida</taxon>
        <taxon>eudicotyledons</taxon>
        <taxon>Gunneridae</taxon>
        <taxon>Pentapetalae</taxon>
        <taxon>rosids</taxon>
        <taxon>malvids</taxon>
        <taxon>Sapindales</taxon>
        <taxon>Rutaceae</taxon>
        <taxon>Aurantioideae</taxon>
        <taxon>Citrus</taxon>
    </lineage>
</organism>